<organism evidence="3 4">
    <name type="scientific">Aquabacter spiritensis</name>
    <dbReference type="NCBI Taxonomy" id="933073"/>
    <lineage>
        <taxon>Bacteria</taxon>
        <taxon>Pseudomonadati</taxon>
        <taxon>Pseudomonadota</taxon>
        <taxon>Alphaproteobacteria</taxon>
        <taxon>Hyphomicrobiales</taxon>
        <taxon>Xanthobacteraceae</taxon>
        <taxon>Aquabacter</taxon>
    </lineage>
</organism>
<name>A0A4R3M231_9HYPH</name>
<comment type="caution">
    <text evidence="3">The sequence shown here is derived from an EMBL/GenBank/DDBJ whole genome shotgun (WGS) entry which is preliminary data.</text>
</comment>
<feature type="domain" description="AB hydrolase-1" evidence="2">
    <location>
        <begin position="170"/>
        <end position="345"/>
    </location>
</feature>
<dbReference type="Proteomes" id="UP000294664">
    <property type="component" value="Unassembled WGS sequence"/>
</dbReference>
<evidence type="ECO:0000313" key="4">
    <source>
        <dbReference type="Proteomes" id="UP000294664"/>
    </source>
</evidence>
<evidence type="ECO:0000313" key="3">
    <source>
        <dbReference type="EMBL" id="TCT06746.1"/>
    </source>
</evidence>
<evidence type="ECO:0000259" key="2">
    <source>
        <dbReference type="Pfam" id="PF12697"/>
    </source>
</evidence>
<dbReference type="Pfam" id="PF12697">
    <property type="entry name" value="Abhydrolase_6"/>
    <property type="match status" value="1"/>
</dbReference>
<dbReference type="OrthoDB" id="217645at2"/>
<dbReference type="AlphaFoldDB" id="A0A4R3M231"/>
<dbReference type="PANTHER" id="PTHR22946">
    <property type="entry name" value="DIENELACTONE HYDROLASE DOMAIN-CONTAINING PROTEIN-RELATED"/>
    <property type="match status" value="1"/>
</dbReference>
<dbReference type="InterPro" id="IPR029058">
    <property type="entry name" value="AB_hydrolase_fold"/>
</dbReference>
<dbReference type="InterPro" id="IPR050261">
    <property type="entry name" value="FrsA_esterase"/>
</dbReference>
<dbReference type="PANTHER" id="PTHR22946:SF12">
    <property type="entry name" value="CONIDIAL PIGMENT BIOSYNTHESIS PROTEIN AYG1 (AFU_ORTHOLOGUE AFUA_2G17550)"/>
    <property type="match status" value="1"/>
</dbReference>
<accession>A0A4R3M231</accession>
<dbReference type="EMBL" id="SMAI01000002">
    <property type="protein sequence ID" value="TCT06746.1"/>
    <property type="molecule type" value="Genomic_DNA"/>
</dbReference>
<keyword evidence="3" id="KW-0378">Hydrolase</keyword>
<evidence type="ECO:0000256" key="1">
    <source>
        <dbReference type="ARBA" id="ARBA00038115"/>
    </source>
</evidence>
<reference evidence="3 4" key="1">
    <citation type="submission" date="2019-03" db="EMBL/GenBank/DDBJ databases">
        <title>Genomic Encyclopedia of Type Strains, Phase IV (KMG-IV): sequencing the most valuable type-strain genomes for metagenomic binning, comparative biology and taxonomic classification.</title>
        <authorList>
            <person name="Goeker M."/>
        </authorList>
    </citation>
    <scope>NUCLEOTIDE SEQUENCE [LARGE SCALE GENOMIC DNA]</scope>
    <source>
        <strain evidence="3 4">DSM 9035</strain>
    </source>
</reference>
<comment type="similarity">
    <text evidence="1">Belongs to the AB hydrolase superfamily. FUS2 hydrolase family.</text>
</comment>
<dbReference type="GO" id="GO:0016787">
    <property type="term" value="F:hydrolase activity"/>
    <property type="evidence" value="ECO:0007669"/>
    <property type="project" value="UniProtKB-KW"/>
</dbReference>
<proteinExistence type="inferred from homology"/>
<dbReference type="Gene3D" id="1.20.1440.110">
    <property type="entry name" value="acylaminoacyl peptidase"/>
    <property type="match status" value="1"/>
</dbReference>
<dbReference type="Gene3D" id="3.40.50.1820">
    <property type="entry name" value="alpha/beta hydrolase"/>
    <property type="match status" value="1"/>
</dbReference>
<gene>
    <name evidence="3" type="ORF">EDC64_102225</name>
</gene>
<dbReference type="SUPFAM" id="SSF53474">
    <property type="entry name" value="alpha/beta-Hydrolases"/>
    <property type="match status" value="1"/>
</dbReference>
<dbReference type="InterPro" id="IPR000073">
    <property type="entry name" value="AB_hydrolase_1"/>
</dbReference>
<sequence>MGQFFKDEMFDAQFYRALGMTYYGAADIGECLALARRIPDRDPERWYVEWTALAERIYDAGQASLVAGHRVSARDAFFRAFNYFRASYTFLFQAPLDPRAVRAYERQEEAFARGMALMETPGEAMQIPFAGSPLRGLFFRPDMSGKARRTLIINNGYDGTAEEVFFYSGPAALARGYNVLVFDGPGQGRALMKHAIPLRPDWENVIRPVMDCLLARPDVDAQRVALLGVSLGGYLAPRAASGEPRLAALVADPGQMSVLEEGRAQMPGWIARQVPDGNRLILALLGRMLEKRAKDVSGGWGLRRGMLVHGCATPLAYLKDTATYTVAGRAHEIACPTMICVTEGEGIGRTAKRLFDALTCEKRFHVFAAADGAAAHCESGARALFNREMFDWLDTVLDR</sequence>
<dbReference type="RefSeq" id="WP_132030223.1">
    <property type="nucleotide sequence ID" value="NZ_SMAI01000002.1"/>
</dbReference>
<protein>
    <submittedName>
        <fullName evidence="3">Alpha/beta hydrolase family protein</fullName>
    </submittedName>
</protein>
<keyword evidence="4" id="KW-1185">Reference proteome</keyword>